<evidence type="ECO:0000256" key="1">
    <source>
        <dbReference type="SAM" id="SignalP"/>
    </source>
</evidence>
<reference evidence="2" key="1">
    <citation type="submission" date="2017-05" db="UniProtKB">
        <authorList>
            <consortium name="EnsemblMetazoa"/>
        </authorList>
    </citation>
    <scope>IDENTIFICATION</scope>
</reference>
<protein>
    <submittedName>
        <fullName evidence="2">Uncharacterized protein</fullName>
    </submittedName>
</protein>
<proteinExistence type="predicted"/>
<dbReference type="AlphaFoldDB" id="A0A1X7U1I8"/>
<sequence>MLYLIIASIMLNSFTILQVHCKHVQFTFLLSKNLVYLECAVKLSLSRLFS</sequence>
<accession>A0A1X7U1I8</accession>
<feature type="signal peptide" evidence="1">
    <location>
        <begin position="1"/>
        <end position="21"/>
    </location>
</feature>
<feature type="chain" id="PRO_5012869396" evidence="1">
    <location>
        <begin position="22"/>
        <end position="50"/>
    </location>
</feature>
<dbReference type="EnsemblMetazoa" id="Aqu2.1.21593_001">
    <property type="protein sequence ID" value="Aqu2.1.21593_001"/>
    <property type="gene ID" value="Aqu2.1.21593"/>
</dbReference>
<organism evidence="2">
    <name type="scientific">Amphimedon queenslandica</name>
    <name type="common">Sponge</name>
    <dbReference type="NCBI Taxonomy" id="400682"/>
    <lineage>
        <taxon>Eukaryota</taxon>
        <taxon>Metazoa</taxon>
        <taxon>Porifera</taxon>
        <taxon>Demospongiae</taxon>
        <taxon>Heteroscleromorpha</taxon>
        <taxon>Haplosclerida</taxon>
        <taxon>Niphatidae</taxon>
        <taxon>Amphimedon</taxon>
    </lineage>
</organism>
<evidence type="ECO:0000313" key="2">
    <source>
        <dbReference type="EnsemblMetazoa" id="Aqu2.1.21593_001"/>
    </source>
</evidence>
<name>A0A1X7U1I8_AMPQE</name>
<keyword evidence="1" id="KW-0732">Signal</keyword>
<dbReference type="InParanoid" id="A0A1X7U1I8"/>